<name>A0AAW9PT73_9CYAN</name>
<keyword evidence="5" id="KW-1185">Reference proteome</keyword>
<dbReference type="InterPro" id="IPR025297">
    <property type="entry name" value="DUF4159"/>
</dbReference>
<proteinExistence type="predicted"/>
<sequence>MTKPYSSPEIKSFERLQVTDGLLINSDRWQLAHEYHRQRQNTQFQALFEPGIVCGLGVCPIAAPTEIPAKFRDGRWVQIQPGIAIDVFGNFIVVPQPLDFRIASEAIAGDTSTVFLVVSYVDPDKLKRSNTSNGNDLLVETFRVNEKTSPPSDAEIEVCRVTLQTGAVTLQIPKDLWNPTFSELDLRFRAAARSRPQAIVNVASLIDSDPTYDRVMTENLSCLLQSIPSLYPAIAASDSLGRIDGRAPFQPADLATYDLIYMTSQQSLKLIDLQMLTLKKYLEAGGTILIEASIKDTKLEELMGIQKELQDAIARLERSLKANLGEANYGSTDGDDLNSLNNELGSELSAIETELQEQIAVLTKTFKDYAEQLGTPLEENRKHSLRIQPFLFSGLPRVQGNPIRLLVGGGIVFVIGDLSSAWGNTDDLELPRETIRSAQELGINILHFAKQRHHLIQSMQKDPKYAPQEAPSTPSKRRLTNLFDKLT</sequence>
<feature type="coiled-coil region" evidence="1">
    <location>
        <begin position="299"/>
        <end position="326"/>
    </location>
</feature>
<dbReference type="RefSeq" id="WP_330484807.1">
    <property type="nucleotide sequence ID" value="NZ_JAZBJZ010000075.1"/>
</dbReference>
<evidence type="ECO:0000256" key="2">
    <source>
        <dbReference type="SAM" id="MobiDB-lite"/>
    </source>
</evidence>
<reference evidence="4" key="1">
    <citation type="submission" date="2024-01" db="EMBL/GenBank/DDBJ databases">
        <title>Bank of Algae and Cyanobacteria of the Azores (BACA) strain genomes.</title>
        <authorList>
            <person name="Luz R."/>
            <person name="Cordeiro R."/>
            <person name="Fonseca A."/>
            <person name="Goncalves V."/>
        </authorList>
    </citation>
    <scope>NUCLEOTIDE SEQUENCE</scope>
    <source>
        <strain evidence="4">BACA0141</strain>
    </source>
</reference>
<dbReference type="Pfam" id="PF13709">
    <property type="entry name" value="DUF4159"/>
    <property type="match status" value="1"/>
</dbReference>
<dbReference type="EMBL" id="JAZBJZ010000075">
    <property type="protein sequence ID" value="MEE3718374.1"/>
    <property type="molecule type" value="Genomic_DNA"/>
</dbReference>
<feature type="domain" description="DUF4159" evidence="3">
    <location>
        <begin position="252"/>
        <end position="449"/>
    </location>
</feature>
<dbReference type="Gene3D" id="3.40.50.12140">
    <property type="entry name" value="Domain of unknown function DUF4159"/>
    <property type="match status" value="1"/>
</dbReference>
<protein>
    <recommendedName>
        <fullName evidence="3">DUF4159 domain-containing protein</fullName>
    </recommendedName>
</protein>
<evidence type="ECO:0000313" key="4">
    <source>
        <dbReference type="EMBL" id="MEE3718374.1"/>
    </source>
</evidence>
<evidence type="ECO:0000313" key="5">
    <source>
        <dbReference type="Proteomes" id="UP001333818"/>
    </source>
</evidence>
<feature type="region of interest" description="Disordered" evidence="2">
    <location>
        <begin position="461"/>
        <end position="480"/>
    </location>
</feature>
<organism evidence="4 5">
    <name type="scientific">Tumidithrix elongata BACA0141</name>
    <dbReference type="NCBI Taxonomy" id="2716417"/>
    <lineage>
        <taxon>Bacteria</taxon>
        <taxon>Bacillati</taxon>
        <taxon>Cyanobacteriota</taxon>
        <taxon>Cyanophyceae</taxon>
        <taxon>Pseudanabaenales</taxon>
        <taxon>Pseudanabaenaceae</taxon>
        <taxon>Tumidithrix</taxon>
        <taxon>Tumidithrix elongata</taxon>
    </lineage>
</organism>
<evidence type="ECO:0000259" key="3">
    <source>
        <dbReference type="Pfam" id="PF13709"/>
    </source>
</evidence>
<accession>A0AAW9PT73</accession>
<dbReference type="Proteomes" id="UP001333818">
    <property type="component" value="Unassembled WGS sequence"/>
</dbReference>
<dbReference type="AlphaFoldDB" id="A0AAW9PT73"/>
<keyword evidence="1" id="KW-0175">Coiled coil</keyword>
<gene>
    <name evidence="4" type="ORF">V2H45_16660</name>
</gene>
<comment type="caution">
    <text evidence="4">The sequence shown here is derived from an EMBL/GenBank/DDBJ whole genome shotgun (WGS) entry which is preliminary data.</text>
</comment>
<evidence type="ECO:0000256" key="1">
    <source>
        <dbReference type="SAM" id="Coils"/>
    </source>
</evidence>